<evidence type="ECO:0000313" key="3">
    <source>
        <dbReference type="EMBL" id="QNP40792.1"/>
    </source>
</evidence>
<dbReference type="EMBL" id="CP060820">
    <property type="protein sequence ID" value="QNP40792.1"/>
    <property type="molecule type" value="Genomic_DNA"/>
</dbReference>
<feature type="compositionally biased region" description="Polar residues" evidence="1">
    <location>
        <begin position="107"/>
        <end position="117"/>
    </location>
</feature>
<feature type="chain" id="PRO_5028960720" description="HEAT repeat domain-containing protein" evidence="2">
    <location>
        <begin position="23"/>
        <end position="117"/>
    </location>
</feature>
<dbReference type="AlphaFoldDB" id="A0A7H0FXM6"/>
<keyword evidence="2" id="KW-0732">Signal</keyword>
<dbReference type="KEGG" id="lsx:H8B22_00545"/>
<sequence length="117" mass="12453">MNTLRYLALASLAFAIFSPAHAEQVEEGTKTPVVTNTNPPESSKGIRELLEGRPEIAALVSSGKSGAIAEALKEQLDNAGGKEKIAGAISQYLSKHPLKEGQDASDLASQWQKEGHR</sequence>
<keyword evidence="4" id="KW-1185">Reference proteome</keyword>
<gene>
    <name evidence="3" type="ORF">H8B22_00545</name>
</gene>
<proteinExistence type="predicted"/>
<evidence type="ECO:0008006" key="5">
    <source>
        <dbReference type="Google" id="ProtNLM"/>
    </source>
</evidence>
<organism evidence="3 4">
    <name type="scientific">Agrilutibacter terrestris</name>
    <dbReference type="NCBI Taxonomy" id="2865112"/>
    <lineage>
        <taxon>Bacteria</taxon>
        <taxon>Pseudomonadati</taxon>
        <taxon>Pseudomonadota</taxon>
        <taxon>Gammaproteobacteria</taxon>
        <taxon>Lysobacterales</taxon>
        <taxon>Lysobacteraceae</taxon>
        <taxon>Agrilutibacter</taxon>
    </lineage>
</organism>
<feature type="region of interest" description="Disordered" evidence="1">
    <location>
        <begin position="97"/>
        <end position="117"/>
    </location>
</feature>
<dbReference type="RefSeq" id="WP_187712231.1">
    <property type="nucleotide sequence ID" value="NZ_CP060820.1"/>
</dbReference>
<evidence type="ECO:0000313" key="4">
    <source>
        <dbReference type="Proteomes" id="UP000516018"/>
    </source>
</evidence>
<accession>A0A7H0FXM6</accession>
<dbReference type="Proteomes" id="UP000516018">
    <property type="component" value="Chromosome"/>
</dbReference>
<name>A0A7H0FXM6_9GAMM</name>
<reference evidence="3 4" key="1">
    <citation type="submission" date="2020-08" db="EMBL/GenBank/DDBJ databases">
        <title>Lysobacter sp. II4 sp. nov., isolated from soil.</title>
        <authorList>
            <person name="Woo C.Y."/>
            <person name="Kim J."/>
        </authorList>
    </citation>
    <scope>NUCLEOTIDE SEQUENCE [LARGE SCALE GENOMIC DNA]</scope>
    <source>
        <strain evidence="3 4">II4</strain>
    </source>
</reference>
<evidence type="ECO:0000256" key="2">
    <source>
        <dbReference type="SAM" id="SignalP"/>
    </source>
</evidence>
<evidence type="ECO:0000256" key="1">
    <source>
        <dbReference type="SAM" id="MobiDB-lite"/>
    </source>
</evidence>
<protein>
    <recommendedName>
        <fullName evidence="5">HEAT repeat domain-containing protein</fullName>
    </recommendedName>
</protein>
<feature type="signal peptide" evidence="2">
    <location>
        <begin position="1"/>
        <end position="22"/>
    </location>
</feature>